<dbReference type="KEGG" id="dgo:DGo_PA0107"/>
<keyword evidence="2" id="KW-1185">Reference proteome</keyword>
<organism evidence="1 2">
    <name type="scientific">Deinococcus gobiensis (strain DSM 21396 / JCM 16679 / CGMCC 1.7299 / I-0)</name>
    <dbReference type="NCBI Taxonomy" id="745776"/>
    <lineage>
        <taxon>Bacteria</taxon>
        <taxon>Thermotogati</taxon>
        <taxon>Deinococcota</taxon>
        <taxon>Deinococci</taxon>
        <taxon>Deinococcales</taxon>
        <taxon>Deinococcaceae</taxon>
        <taxon>Deinococcus</taxon>
    </lineage>
</organism>
<sequence length="8" mass="894">MLAYRAIG</sequence>
<name>H8H0X4_DEIGI</name>
<evidence type="ECO:0000313" key="1">
    <source>
        <dbReference type="EMBL" id="AFD26993.1"/>
    </source>
</evidence>
<proteinExistence type="predicted"/>
<reference evidence="1 2" key="1">
    <citation type="journal article" date="2012" name="PLoS ONE">
        <title>Genome sequence and transcriptome analysis of the radioresistant bacterium Deinococcus gobiensis: insights into the extreme environmental adaptations.</title>
        <authorList>
            <person name="Yuan M."/>
            <person name="Chen M."/>
            <person name="Zhang W."/>
            <person name="Lu W."/>
            <person name="Wang J."/>
            <person name="Yang M."/>
            <person name="Zhao P."/>
            <person name="Tang R."/>
            <person name="Li X."/>
            <person name="Hao Y."/>
            <person name="Zhou Z."/>
            <person name="Zhan Y."/>
            <person name="Yu H."/>
            <person name="Teng C."/>
            <person name="Yan Y."/>
            <person name="Ping S."/>
            <person name="Wang Y."/>
            <person name="Lin M."/>
        </authorList>
    </citation>
    <scope>NUCLEOTIDE SEQUENCE [LARGE SCALE GENOMIC DNA]</scope>
    <source>
        <strain evidence="2">DSM 21396 / JCM 16679 / CGMCC 1.7299 / I-0</strain>
        <plasmid evidence="1">P1</plasmid>
    </source>
</reference>
<dbReference type="HOGENOM" id="CLU_3439433_0_0_0"/>
<evidence type="ECO:0000313" key="2">
    <source>
        <dbReference type="Proteomes" id="UP000007575"/>
    </source>
</evidence>
<keyword evidence="1" id="KW-0614">Plasmid</keyword>
<protein>
    <submittedName>
        <fullName evidence="1">Uncharacterized protein</fullName>
    </submittedName>
</protein>
<geneLocation type="plasmid" evidence="1 2">
    <name>P1</name>
</geneLocation>
<dbReference type="Proteomes" id="UP000007575">
    <property type="component" value="Plasmid P1"/>
</dbReference>
<gene>
    <name evidence="1" type="ordered locus">DGo_PA0107</name>
</gene>
<accession>H8H0X4</accession>
<dbReference type="PATRIC" id="fig|745776.4.peg.3145"/>
<dbReference type="EMBL" id="CP002192">
    <property type="protein sequence ID" value="AFD26993.1"/>
    <property type="molecule type" value="Genomic_DNA"/>
</dbReference>